<dbReference type="GO" id="GO:0020037">
    <property type="term" value="F:heme binding"/>
    <property type="evidence" value="ECO:0007669"/>
    <property type="project" value="InterPro"/>
</dbReference>
<feature type="region of interest" description="Disordered" evidence="1">
    <location>
        <begin position="158"/>
        <end position="181"/>
    </location>
</feature>
<dbReference type="OrthoDB" id="4062651at2759"/>
<feature type="compositionally biased region" description="Basic residues" evidence="1">
    <location>
        <begin position="763"/>
        <end position="773"/>
    </location>
</feature>
<comment type="caution">
    <text evidence="3">The sequence shown here is derived from an EMBL/GenBank/DDBJ whole genome shotgun (WGS) entry which is preliminary data.</text>
</comment>
<dbReference type="InterPro" id="IPR011009">
    <property type="entry name" value="Kinase-like_dom_sf"/>
</dbReference>
<dbReference type="InterPro" id="IPR001245">
    <property type="entry name" value="Ser-Thr/Tyr_kinase_cat_dom"/>
</dbReference>
<dbReference type="GO" id="GO:0006979">
    <property type="term" value="P:response to oxidative stress"/>
    <property type="evidence" value="ECO:0007669"/>
    <property type="project" value="InterPro"/>
</dbReference>
<feature type="compositionally biased region" description="Polar residues" evidence="1">
    <location>
        <begin position="161"/>
        <end position="170"/>
    </location>
</feature>
<dbReference type="Gene3D" id="1.10.510.10">
    <property type="entry name" value="Transferase(Phosphotransferase) domain 1"/>
    <property type="match status" value="1"/>
</dbReference>
<feature type="compositionally biased region" description="Low complexity" evidence="1">
    <location>
        <begin position="497"/>
        <end position="511"/>
    </location>
</feature>
<feature type="non-terminal residue" evidence="3">
    <location>
        <position position="1049"/>
    </location>
</feature>
<feature type="region of interest" description="Disordered" evidence="1">
    <location>
        <begin position="607"/>
        <end position="669"/>
    </location>
</feature>
<feature type="compositionally biased region" description="Basic residues" evidence="1">
    <location>
        <begin position="731"/>
        <end position="743"/>
    </location>
</feature>
<feature type="compositionally biased region" description="Basic and acidic residues" evidence="1">
    <location>
        <begin position="747"/>
        <end position="762"/>
    </location>
</feature>
<keyword evidence="4" id="KW-1185">Reference proteome</keyword>
<feature type="compositionally biased region" description="Acidic residues" evidence="1">
    <location>
        <begin position="46"/>
        <end position="59"/>
    </location>
</feature>
<feature type="domain" description="Protein kinase" evidence="2">
    <location>
        <begin position="801"/>
        <end position="1049"/>
    </location>
</feature>
<dbReference type="SUPFAM" id="SSF56112">
    <property type="entry name" value="Protein kinase-like (PK-like)"/>
    <property type="match status" value="1"/>
</dbReference>
<sequence>SSSSSSRSDDDSSRSRSSILAWPNFSSAANRNDSSRQRGRVVAYSDDSDSDSDFGISEDDLGVDYHSDSTCDTDVEDEFGGPTSLRHPSNILNDYLLEQIPDCKVAITHDNDWCQLLEECDSGMPLNDELIVRAMSKYDIVTESDCAFFEKRPTAPALPISNPSESNVNLRTDEQSEDSESSVMSAGTSIIQQIFYCPPASASNDPDYDIFLSPARTHRGSSFASNFASISSSPPEPSHLHLLHLFNRNHNFIAEKILFEILEQKITEILEQLKSFPAYADALFKPDELDDRLLLQEKLLVLMTRLGDSSSSEREREIAQDLQAFVIDFLYKNLPHPPSAYLSALVQPDPSVSTATNPNKGAYVKYAYRAADGSNYNPLIPRFGAAGQPYARTVPSTTLLTPMNTLPDPGLVFDTLLKRPKGEKGNKPHPSGGLFSSNDLDQSTSQISLITHGLRDVSSGNVFMSPLSPAGSHSPVEATWSPASSSSSDVFPDDDSSGWSPAVSSPSSPSLSPLNQSLNNIALNDVVDDGVPFQTMFRQRSSSFTGVQDFSPDQVLKQLRSASFDGSFFSEQLSGQFVPQSSPNQPFIFPDNTFDFSQFSSNLNVAPTSPSWDSVDSSSQQSSPQFPPQSSPQLLAQQQFYQPPIGPPSGHPTHGRSQSTHLTVPGPSLTRRGALIIPDIFNTNRRDWSINNNGRLRADEQSKDPETSVTNQGTTHGRSQSTHLTVPGPSRSHRGATHKRAHSHSGIQDRGRGMATLRDPRARHGSPHSKKRLTIPISSPIVGVVDLTKYVRTTSREPDYLQAYSDIYWGEWEKDVSKSRERTDTVRVAIKLLRVRYDEVKVQKRLDREVYIWHRLDHPNIATFLGALYHMSDRPALVLPWLSNGCASEHLRRNPHRDRLQLILDVVRGLHYLQTKEPPVVHGDLKGNNILISDEGRATLSDFGLAQVIEQIGVVSAIRWQAPELLQDDTGHPKMPGDIYSFDCTCYEPLTRNIPYHFRARDPLVQDIQSVIRPPGFEENSRRCRDKGIWDLMNDCPEERFQITDLSHI</sequence>
<feature type="compositionally biased region" description="Polar residues" evidence="1">
    <location>
        <begin position="707"/>
        <end position="724"/>
    </location>
</feature>
<dbReference type="AlphaFoldDB" id="A0A8H5CAB0"/>
<dbReference type="EMBL" id="JAACJM010000201">
    <property type="protein sequence ID" value="KAF5338044.1"/>
    <property type="molecule type" value="Genomic_DNA"/>
</dbReference>
<dbReference type="PANTHER" id="PTHR44329">
    <property type="entry name" value="SERINE/THREONINE-PROTEIN KINASE TNNI3K-RELATED"/>
    <property type="match status" value="1"/>
</dbReference>
<dbReference type="InterPro" id="IPR037120">
    <property type="entry name" value="Haem_peroxidase_sf_animal"/>
</dbReference>
<evidence type="ECO:0000256" key="1">
    <source>
        <dbReference type="SAM" id="MobiDB-lite"/>
    </source>
</evidence>
<dbReference type="GO" id="GO:0005524">
    <property type="term" value="F:ATP binding"/>
    <property type="evidence" value="ECO:0007669"/>
    <property type="project" value="InterPro"/>
</dbReference>
<dbReference type="GO" id="GO:0004601">
    <property type="term" value="F:peroxidase activity"/>
    <property type="evidence" value="ECO:0007669"/>
    <property type="project" value="InterPro"/>
</dbReference>
<name>A0A8H5CAB0_9AGAR</name>
<reference evidence="3 4" key="1">
    <citation type="journal article" date="2020" name="ISME J.">
        <title>Uncovering the hidden diversity of litter-decomposition mechanisms in mushroom-forming fungi.</title>
        <authorList>
            <person name="Floudas D."/>
            <person name="Bentzer J."/>
            <person name="Ahren D."/>
            <person name="Johansson T."/>
            <person name="Persson P."/>
            <person name="Tunlid A."/>
        </authorList>
    </citation>
    <scope>NUCLEOTIDE SEQUENCE [LARGE SCALE GENOMIC DNA]</scope>
    <source>
        <strain evidence="3 4">CBS 291.85</strain>
    </source>
</reference>
<feature type="compositionally biased region" description="Low complexity" evidence="1">
    <location>
        <begin position="481"/>
        <end position="490"/>
    </location>
</feature>
<feature type="region of interest" description="Disordered" evidence="1">
    <location>
        <begin position="695"/>
        <end position="773"/>
    </location>
</feature>
<dbReference type="InterPro" id="IPR000719">
    <property type="entry name" value="Prot_kinase_dom"/>
</dbReference>
<dbReference type="PANTHER" id="PTHR44329:SF214">
    <property type="entry name" value="PROTEIN KINASE DOMAIN-CONTAINING PROTEIN"/>
    <property type="match status" value="1"/>
</dbReference>
<evidence type="ECO:0000313" key="4">
    <source>
        <dbReference type="Proteomes" id="UP000559256"/>
    </source>
</evidence>
<gene>
    <name evidence="3" type="ORF">D9758_014270</name>
</gene>
<feature type="compositionally biased region" description="Basic and acidic residues" evidence="1">
    <location>
        <begin position="696"/>
        <end position="706"/>
    </location>
</feature>
<feature type="region of interest" description="Disordered" evidence="1">
    <location>
        <begin position="419"/>
        <end position="440"/>
    </location>
</feature>
<protein>
    <recommendedName>
        <fullName evidence="2">Protein kinase domain-containing protein</fullName>
    </recommendedName>
</protein>
<feature type="compositionally biased region" description="Low complexity" evidence="1">
    <location>
        <begin position="607"/>
        <end position="624"/>
    </location>
</feature>
<dbReference type="InterPro" id="IPR010255">
    <property type="entry name" value="Haem_peroxidase_sf"/>
</dbReference>
<dbReference type="Proteomes" id="UP000559256">
    <property type="component" value="Unassembled WGS sequence"/>
</dbReference>
<accession>A0A8H5CAB0</accession>
<dbReference type="Pfam" id="PF07714">
    <property type="entry name" value="PK_Tyr_Ser-Thr"/>
    <property type="match status" value="1"/>
</dbReference>
<dbReference type="Gene3D" id="1.10.640.10">
    <property type="entry name" value="Haem peroxidase domain superfamily, animal type"/>
    <property type="match status" value="1"/>
</dbReference>
<dbReference type="PROSITE" id="PS50011">
    <property type="entry name" value="PROTEIN_KINASE_DOM"/>
    <property type="match status" value="1"/>
</dbReference>
<dbReference type="InterPro" id="IPR008271">
    <property type="entry name" value="Ser/Thr_kinase_AS"/>
</dbReference>
<organism evidence="3 4">
    <name type="scientific">Tetrapyrgos nigripes</name>
    <dbReference type="NCBI Taxonomy" id="182062"/>
    <lineage>
        <taxon>Eukaryota</taxon>
        <taxon>Fungi</taxon>
        <taxon>Dikarya</taxon>
        <taxon>Basidiomycota</taxon>
        <taxon>Agaricomycotina</taxon>
        <taxon>Agaricomycetes</taxon>
        <taxon>Agaricomycetidae</taxon>
        <taxon>Agaricales</taxon>
        <taxon>Marasmiineae</taxon>
        <taxon>Marasmiaceae</taxon>
        <taxon>Tetrapyrgos</taxon>
    </lineage>
</organism>
<feature type="region of interest" description="Disordered" evidence="1">
    <location>
        <begin position="468"/>
        <end position="511"/>
    </location>
</feature>
<dbReference type="GO" id="GO:0004674">
    <property type="term" value="F:protein serine/threonine kinase activity"/>
    <property type="evidence" value="ECO:0007669"/>
    <property type="project" value="TreeGrafter"/>
</dbReference>
<dbReference type="SUPFAM" id="SSF48113">
    <property type="entry name" value="Heme-dependent peroxidases"/>
    <property type="match status" value="1"/>
</dbReference>
<proteinExistence type="predicted"/>
<evidence type="ECO:0000313" key="3">
    <source>
        <dbReference type="EMBL" id="KAF5338044.1"/>
    </source>
</evidence>
<evidence type="ECO:0000259" key="2">
    <source>
        <dbReference type="PROSITE" id="PS50011"/>
    </source>
</evidence>
<dbReference type="PROSITE" id="PS00108">
    <property type="entry name" value="PROTEIN_KINASE_ST"/>
    <property type="match status" value="1"/>
</dbReference>
<dbReference type="InterPro" id="IPR051681">
    <property type="entry name" value="Ser/Thr_Kinases-Pseudokinases"/>
</dbReference>
<feature type="region of interest" description="Disordered" evidence="1">
    <location>
        <begin position="27"/>
        <end position="59"/>
    </location>
</feature>
<dbReference type="SMART" id="SM00220">
    <property type="entry name" value="S_TKc"/>
    <property type="match status" value="1"/>
</dbReference>